<keyword evidence="2" id="KW-1185">Reference proteome</keyword>
<dbReference type="AlphaFoldDB" id="A0A1I4Z4H1"/>
<dbReference type="EMBL" id="FOVJ01000001">
    <property type="protein sequence ID" value="SFN44879.1"/>
    <property type="molecule type" value="Genomic_DNA"/>
</dbReference>
<protein>
    <submittedName>
        <fullName evidence="1">Uncharacterized protein</fullName>
    </submittedName>
</protein>
<dbReference type="Proteomes" id="UP000183107">
    <property type="component" value="Unassembled WGS sequence"/>
</dbReference>
<name>A0A1I4Z4H1_9PROT</name>
<reference evidence="2" key="1">
    <citation type="submission" date="2016-10" db="EMBL/GenBank/DDBJ databases">
        <authorList>
            <person name="Varghese N."/>
        </authorList>
    </citation>
    <scope>NUCLEOTIDE SEQUENCE [LARGE SCALE GENOMIC DNA]</scope>
    <source>
        <strain evidence="2">Nsp8</strain>
    </source>
</reference>
<proteinExistence type="predicted"/>
<accession>A0A1I4Z4H1</accession>
<organism evidence="1 2">
    <name type="scientific">Nitrosospira briensis</name>
    <dbReference type="NCBI Taxonomy" id="35799"/>
    <lineage>
        <taxon>Bacteria</taxon>
        <taxon>Pseudomonadati</taxon>
        <taxon>Pseudomonadota</taxon>
        <taxon>Betaproteobacteria</taxon>
        <taxon>Nitrosomonadales</taxon>
        <taxon>Nitrosomonadaceae</taxon>
        <taxon>Nitrosospira</taxon>
    </lineage>
</organism>
<dbReference type="RefSeq" id="WP_143071888.1">
    <property type="nucleotide sequence ID" value="NZ_FOVJ01000001.1"/>
</dbReference>
<evidence type="ECO:0000313" key="1">
    <source>
        <dbReference type="EMBL" id="SFN44879.1"/>
    </source>
</evidence>
<sequence>MKQVMITVLIDEAYRNSIAKLADRMIEAGMTIDQRLDAIGVITGKTENSAISSIAKLEGVARVEKQSSLKAIKY</sequence>
<evidence type="ECO:0000313" key="2">
    <source>
        <dbReference type="Proteomes" id="UP000183107"/>
    </source>
</evidence>
<gene>
    <name evidence="1" type="ORF">SAMN05216386_1012</name>
</gene>